<feature type="region of interest" description="Disordered" evidence="1">
    <location>
        <begin position="64"/>
        <end position="101"/>
    </location>
</feature>
<feature type="compositionally biased region" description="Basic residues" evidence="1">
    <location>
        <begin position="68"/>
        <end position="80"/>
    </location>
</feature>
<evidence type="ECO:0000256" key="1">
    <source>
        <dbReference type="SAM" id="MobiDB-lite"/>
    </source>
</evidence>
<name>A0ABR0QHU0_GOSAR</name>
<protein>
    <submittedName>
        <fullName evidence="2">Uncharacterized protein</fullName>
    </submittedName>
</protein>
<evidence type="ECO:0000313" key="2">
    <source>
        <dbReference type="EMBL" id="KAK5838872.1"/>
    </source>
</evidence>
<comment type="caution">
    <text evidence="2">The sequence shown here is derived from an EMBL/GenBank/DDBJ whole genome shotgun (WGS) entry which is preliminary data.</text>
</comment>
<reference evidence="2 3" key="1">
    <citation type="submission" date="2023-03" db="EMBL/GenBank/DDBJ databases">
        <title>WGS of Gossypium arboreum.</title>
        <authorList>
            <person name="Yu D."/>
        </authorList>
    </citation>
    <scope>NUCLEOTIDE SEQUENCE [LARGE SCALE GENOMIC DNA]</scope>
    <source>
        <tissue evidence="2">Leaf</tissue>
    </source>
</reference>
<keyword evidence="3" id="KW-1185">Reference proteome</keyword>
<dbReference type="EMBL" id="JARKNE010000003">
    <property type="protein sequence ID" value="KAK5838872.1"/>
    <property type="molecule type" value="Genomic_DNA"/>
</dbReference>
<dbReference type="Proteomes" id="UP001358586">
    <property type="component" value="Chromosome 3"/>
</dbReference>
<proteinExistence type="predicted"/>
<sequence length="101" mass="11591">MAKTREAIRVVLLLKVVMNHAIVKPVRRYVLVIGPLRYQLNEMSQQHNNMDVEALVDNVRENEEVAARRARASSSSRKRPRVEEGTQSTEDSSGRRLVHSR</sequence>
<evidence type="ECO:0000313" key="3">
    <source>
        <dbReference type="Proteomes" id="UP001358586"/>
    </source>
</evidence>
<accession>A0ABR0QHU0</accession>
<gene>
    <name evidence="2" type="ORF">PVK06_007618</name>
</gene>
<organism evidence="2 3">
    <name type="scientific">Gossypium arboreum</name>
    <name type="common">Tree cotton</name>
    <name type="synonym">Gossypium nanking</name>
    <dbReference type="NCBI Taxonomy" id="29729"/>
    <lineage>
        <taxon>Eukaryota</taxon>
        <taxon>Viridiplantae</taxon>
        <taxon>Streptophyta</taxon>
        <taxon>Embryophyta</taxon>
        <taxon>Tracheophyta</taxon>
        <taxon>Spermatophyta</taxon>
        <taxon>Magnoliopsida</taxon>
        <taxon>eudicotyledons</taxon>
        <taxon>Gunneridae</taxon>
        <taxon>Pentapetalae</taxon>
        <taxon>rosids</taxon>
        <taxon>malvids</taxon>
        <taxon>Malvales</taxon>
        <taxon>Malvaceae</taxon>
        <taxon>Malvoideae</taxon>
        <taxon>Gossypium</taxon>
    </lineage>
</organism>